<dbReference type="InterPro" id="IPR008480">
    <property type="entry name" value="DUF761_pln"/>
</dbReference>
<evidence type="ECO:0000256" key="2">
    <source>
        <dbReference type="SAM" id="Phobius"/>
    </source>
</evidence>
<dbReference type="PANTHER" id="PTHR33098:SF114">
    <property type="entry name" value="DUF4408 DOMAIN-CONTAINING PROTEIN"/>
    <property type="match status" value="1"/>
</dbReference>
<reference evidence="4" key="2">
    <citation type="submission" date="2023-02" db="EMBL/GenBank/DDBJ databases">
        <authorList>
            <person name="Swenson N.G."/>
            <person name="Wegrzyn J.L."/>
            <person name="Mcevoy S.L."/>
        </authorList>
    </citation>
    <scope>NUCLEOTIDE SEQUENCE</scope>
    <source>
        <strain evidence="4">91603</strain>
        <tissue evidence="4">Leaf</tissue>
    </source>
</reference>
<feature type="region of interest" description="Disordered" evidence="1">
    <location>
        <begin position="155"/>
        <end position="175"/>
    </location>
</feature>
<proteinExistence type="predicted"/>
<evidence type="ECO:0000256" key="1">
    <source>
        <dbReference type="SAM" id="MobiDB-lite"/>
    </source>
</evidence>
<gene>
    <name evidence="4" type="ORF">LWI28_008158</name>
</gene>
<keyword evidence="2" id="KW-1133">Transmembrane helix</keyword>
<dbReference type="Proteomes" id="UP001064489">
    <property type="component" value="Chromosome 8"/>
</dbReference>
<dbReference type="EMBL" id="JAJSOW010000103">
    <property type="protein sequence ID" value="KAI9173890.1"/>
    <property type="molecule type" value="Genomic_DNA"/>
</dbReference>
<feature type="transmembrane region" description="Helical" evidence="2">
    <location>
        <begin position="20"/>
        <end position="39"/>
    </location>
</feature>
<evidence type="ECO:0000259" key="3">
    <source>
        <dbReference type="Pfam" id="PF14364"/>
    </source>
</evidence>
<keyword evidence="2" id="KW-0812">Transmembrane</keyword>
<evidence type="ECO:0000313" key="4">
    <source>
        <dbReference type="EMBL" id="KAI9173890.1"/>
    </source>
</evidence>
<feature type="compositionally biased region" description="Polar residues" evidence="1">
    <location>
        <begin position="162"/>
        <end position="171"/>
    </location>
</feature>
<organism evidence="4 5">
    <name type="scientific">Acer negundo</name>
    <name type="common">Box elder</name>
    <dbReference type="NCBI Taxonomy" id="4023"/>
    <lineage>
        <taxon>Eukaryota</taxon>
        <taxon>Viridiplantae</taxon>
        <taxon>Streptophyta</taxon>
        <taxon>Embryophyta</taxon>
        <taxon>Tracheophyta</taxon>
        <taxon>Spermatophyta</taxon>
        <taxon>Magnoliopsida</taxon>
        <taxon>eudicotyledons</taxon>
        <taxon>Gunneridae</taxon>
        <taxon>Pentapetalae</taxon>
        <taxon>rosids</taxon>
        <taxon>malvids</taxon>
        <taxon>Sapindales</taxon>
        <taxon>Sapindaceae</taxon>
        <taxon>Hippocastanoideae</taxon>
        <taxon>Acereae</taxon>
        <taxon>Acer</taxon>
    </lineage>
</organism>
<feature type="domain" description="DUF4408" evidence="3">
    <location>
        <begin position="59"/>
        <end position="91"/>
    </location>
</feature>
<name>A0AAD5IQX3_ACENE</name>
<accession>A0AAD5IQX3</accession>
<reference evidence="4" key="1">
    <citation type="journal article" date="2022" name="Plant J.">
        <title>Strategies of tolerance reflected in two North American maple genomes.</title>
        <authorList>
            <person name="McEvoy S.L."/>
            <person name="Sezen U.U."/>
            <person name="Trouern-Trend A."/>
            <person name="McMahon S.M."/>
            <person name="Schaberg P.G."/>
            <person name="Yang J."/>
            <person name="Wegrzyn J.L."/>
            <person name="Swenson N.G."/>
        </authorList>
    </citation>
    <scope>NUCLEOTIDE SEQUENCE</scope>
    <source>
        <strain evidence="4">91603</strain>
    </source>
</reference>
<comment type="caution">
    <text evidence="4">The sequence shown here is derived from an EMBL/GenBank/DDBJ whole genome shotgun (WGS) entry which is preliminary data.</text>
</comment>
<feature type="transmembrane region" description="Helical" evidence="2">
    <location>
        <begin position="73"/>
        <end position="93"/>
    </location>
</feature>
<dbReference type="InterPro" id="IPR025520">
    <property type="entry name" value="DUF4408"/>
</dbReference>
<keyword evidence="5" id="KW-1185">Reference proteome</keyword>
<sequence length="311" mass="36130">MGDLLEDSHQKSSSKFETVIWAVKLVFLSVGIVSTFMLFKVSIIPYIFDLILSMLSRVPSLWISIKILLSPPYIYILLNFIIITIAASSSYHGHHRQTIKIRKKRTETKLANQEESDFRKIHWNSPKNSLSSKIWVQIVDEDGIEVEKEEKLSFSIEKETDPSQQTRSSETNLKDFGEKNLRRNIVVANPPITMEEDGEEESPDTMEETWKLITGGKGKALKKELKKSETWDTPTHMAAEEDDDPARWAQRELRKSDTFSDRASFLRREKSMSQEELNRRAEAFIKKFNNEIRLQRQESEQRYREMVNGGV</sequence>
<dbReference type="PANTHER" id="PTHR33098">
    <property type="entry name" value="COTTON FIBER (DUF761)"/>
    <property type="match status" value="1"/>
</dbReference>
<dbReference type="Pfam" id="PF05553">
    <property type="entry name" value="DUF761"/>
    <property type="match status" value="1"/>
</dbReference>
<keyword evidence="2" id="KW-0472">Membrane</keyword>
<dbReference type="Pfam" id="PF14364">
    <property type="entry name" value="DUF4408"/>
    <property type="match status" value="1"/>
</dbReference>
<dbReference type="AlphaFoldDB" id="A0AAD5IQX3"/>
<evidence type="ECO:0000313" key="5">
    <source>
        <dbReference type="Proteomes" id="UP001064489"/>
    </source>
</evidence>
<protein>
    <recommendedName>
        <fullName evidence="3">DUF4408 domain-containing protein</fullName>
    </recommendedName>
</protein>